<organism evidence="2 3">
    <name type="scientific">Veronia nyctiphanis</name>
    <dbReference type="NCBI Taxonomy" id="1278244"/>
    <lineage>
        <taxon>Bacteria</taxon>
        <taxon>Pseudomonadati</taxon>
        <taxon>Pseudomonadota</taxon>
        <taxon>Gammaproteobacteria</taxon>
        <taxon>Vibrionales</taxon>
        <taxon>Vibrionaceae</taxon>
        <taxon>Veronia</taxon>
    </lineage>
</organism>
<dbReference type="OrthoDB" id="193829at2"/>
<reference evidence="2 3" key="1">
    <citation type="submission" date="2017-10" db="EMBL/GenBank/DDBJ databases">
        <title>Nyctiphanis sp. nov., isolated from the stomach of the euphausiid Nyctiphanes simplex (Hansen, 1911) in the Gulf of California.</title>
        <authorList>
            <person name="Gomez-Gil B."/>
            <person name="Aguilar-Mendez M."/>
            <person name="Lopez-Cortes A."/>
            <person name="Gomez-Gutierrez J."/>
            <person name="Roque A."/>
            <person name="Lang E."/>
            <person name="Gonzalez-Castillo A."/>
        </authorList>
    </citation>
    <scope>NUCLEOTIDE SEQUENCE [LARGE SCALE GENOMIC DNA]</scope>
    <source>
        <strain evidence="2 3">CAIM 600</strain>
    </source>
</reference>
<dbReference type="InterPro" id="IPR011990">
    <property type="entry name" value="TPR-like_helical_dom_sf"/>
</dbReference>
<comment type="caution">
    <text evidence="2">The sequence shown here is derived from an EMBL/GenBank/DDBJ whole genome shotgun (WGS) entry which is preliminary data.</text>
</comment>
<dbReference type="AlphaFoldDB" id="A0A4Q0YP51"/>
<proteinExistence type="predicted"/>
<feature type="domain" description="Tetratrico peptide repeat group 5" evidence="1">
    <location>
        <begin position="37"/>
        <end position="161"/>
    </location>
</feature>
<dbReference type="SMART" id="SM00028">
    <property type="entry name" value="TPR"/>
    <property type="match status" value="2"/>
</dbReference>
<dbReference type="SUPFAM" id="SSF48452">
    <property type="entry name" value="TPR-like"/>
    <property type="match status" value="1"/>
</dbReference>
<dbReference type="RefSeq" id="WP_129123699.1">
    <property type="nucleotide sequence ID" value="NZ_PEIB01000033.1"/>
</dbReference>
<dbReference type="Gene3D" id="1.25.40.10">
    <property type="entry name" value="Tetratricopeptide repeat domain"/>
    <property type="match status" value="1"/>
</dbReference>
<dbReference type="Pfam" id="PF12688">
    <property type="entry name" value="TPR_5"/>
    <property type="match status" value="1"/>
</dbReference>
<evidence type="ECO:0000259" key="1">
    <source>
        <dbReference type="Pfam" id="PF12688"/>
    </source>
</evidence>
<dbReference type="EMBL" id="PEIB01000033">
    <property type="protein sequence ID" value="RXJ71724.1"/>
    <property type="molecule type" value="Genomic_DNA"/>
</dbReference>
<accession>A0A4Q0YP51</accession>
<protein>
    <recommendedName>
        <fullName evidence="1">Tetratrico peptide repeat group 5 domain-containing protein</fullName>
    </recommendedName>
</protein>
<dbReference type="InterPro" id="IPR019734">
    <property type="entry name" value="TPR_rpt"/>
</dbReference>
<gene>
    <name evidence="2" type="ORF">CS022_19955</name>
</gene>
<dbReference type="Proteomes" id="UP000290287">
    <property type="component" value="Unassembled WGS sequence"/>
</dbReference>
<evidence type="ECO:0000313" key="3">
    <source>
        <dbReference type="Proteomes" id="UP000290287"/>
    </source>
</evidence>
<dbReference type="InterPro" id="IPR041656">
    <property type="entry name" value="TPR_5"/>
</dbReference>
<keyword evidence="3" id="KW-1185">Reference proteome</keyword>
<name>A0A4Q0YP51_9GAMM</name>
<sequence length="165" mass="18835">MEDIIQSAIALKRADKADEAISLLSQYLDDPEVSALAHFHIACCYDWQGKEKEAIPHYRVSLTNDDERIDLEEKLRFDALLGLGSSLRCLGEYQAATDTFETLFEEFPDADAAEPFYAMCLYNVGRHKEACQRLMALLLKTTKSEDIALYREALSLYAQDLDRTW</sequence>
<evidence type="ECO:0000313" key="2">
    <source>
        <dbReference type="EMBL" id="RXJ71724.1"/>
    </source>
</evidence>